<evidence type="ECO:0000256" key="3">
    <source>
        <dbReference type="ARBA" id="ARBA00011233"/>
    </source>
</evidence>
<evidence type="ECO:0000256" key="4">
    <source>
        <dbReference type="ARBA" id="ARBA00013078"/>
    </source>
</evidence>
<dbReference type="GO" id="GO:0019253">
    <property type="term" value="P:reductive pentose-phosphate cycle"/>
    <property type="evidence" value="ECO:0007669"/>
    <property type="project" value="UniProtKB-KW"/>
</dbReference>
<dbReference type="PANTHER" id="PTHR43434">
    <property type="entry name" value="PHOSPHOGLYCOLATE PHOSPHATASE"/>
    <property type="match status" value="1"/>
</dbReference>
<reference evidence="11 12" key="1">
    <citation type="submission" date="2020-02" db="EMBL/GenBank/DDBJ databases">
        <title>Pelistega sp. NLN82 were isolated from wild rodents of the Hainan Island.</title>
        <authorList>
            <person name="Niu N."/>
            <person name="Zhou J."/>
        </authorList>
    </citation>
    <scope>NUCLEOTIDE SEQUENCE [LARGE SCALE GENOMIC DNA]</scope>
    <source>
        <strain evidence="11 12">NLN82</strain>
    </source>
</reference>
<organism evidence="11 12">
    <name type="scientific">Pelistega ratti</name>
    <dbReference type="NCBI Taxonomy" id="2652177"/>
    <lineage>
        <taxon>Bacteria</taxon>
        <taxon>Pseudomonadati</taxon>
        <taxon>Pseudomonadota</taxon>
        <taxon>Betaproteobacteria</taxon>
        <taxon>Burkholderiales</taxon>
        <taxon>Alcaligenaceae</taxon>
        <taxon>Pelistega</taxon>
    </lineage>
</organism>
<name>A0A6L9Y7K6_9BURK</name>
<keyword evidence="9" id="KW-0119">Carbohydrate metabolism</keyword>
<dbReference type="InterPro" id="IPR023198">
    <property type="entry name" value="PGP-like_dom2"/>
</dbReference>
<evidence type="ECO:0000313" key="12">
    <source>
        <dbReference type="Proteomes" id="UP000477651"/>
    </source>
</evidence>
<evidence type="ECO:0000256" key="1">
    <source>
        <dbReference type="ARBA" id="ARBA00000830"/>
    </source>
</evidence>
<dbReference type="NCBIfam" id="TIGR01509">
    <property type="entry name" value="HAD-SF-IA-v3"/>
    <property type="match status" value="1"/>
</dbReference>
<keyword evidence="8" id="KW-0460">Magnesium</keyword>
<proteinExistence type="predicted"/>
<dbReference type="EC" id="3.1.3.18" evidence="4"/>
<evidence type="ECO:0000256" key="5">
    <source>
        <dbReference type="ARBA" id="ARBA00022567"/>
    </source>
</evidence>
<evidence type="ECO:0000256" key="9">
    <source>
        <dbReference type="ARBA" id="ARBA00023277"/>
    </source>
</evidence>
<accession>A0A6L9Y7K6</accession>
<dbReference type="SUPFAM" id="SSF56784">
    <property type="entry name" value="HAD-like"/>
    <property type="match status" value="1"/>
</dbReference>
<dbReference type="GO" id="GO:0005829">
    <property type="term" value="C:cytosol"/>
    <property type="evidence" value="ECO:0007669"/>
    <property type="project" value="TreeGrafter"/>
</dbReference>
<comment type="function">
    <text evidence="10">Specifically catalyzes the dephosphorylation of 2-phosphoglycolate. Is involved in the dissimilation of the intracellular 2-phosphoglycolate formed during the DNA repair of 3'-phosphoglycolate ends, a major class of DNA lesions induced by oxidative stress.</text>
</comment>
<keyword evidence="12" id="KW-1185">Reference proteome</keyword>
<evidence type="ECO:0000256" key="10">
    <source>
        <dbReference type="ARBA" id="ARBA00059247"/>
    </source>
</evidence>
<protein>
    <recommendedName>
        <fullName evidence="4">phosphoglycolate phosphatase</fullName>
        <ecNumber evidence="4">3.1.3.18</ecNumber>
    </recommendedName>
</protein>
<dbReference type="Gene3D" id="1.10.150.240">
    <property type="entry name" value="Putative phosphatase, domain 2"/>
    <property type="match status" value="1"/>
</dbReference>
<keyword evidence="6" id="KW-0479">Metal-binding</keyword>
<comment type="subunit">
    <text evidence="3">Homotrimer.</text>
</comment>
<dbReference type="InterPro" id="IPR036412">
    <property type="entry name" value="HAD-like_sf"/>
</dbReference>
<evidence type="ECO:0000313" key="11">
    <source>
        <dbReference type="EMBL" id="NEN75784.1"/>
    </source>
</evidence>
<sequence length="226" mass="24455">MIQAVFFDFDGTLADTAPDLVNAANQQRLYAGLPPLPFEALRSSSSQGAIGLLKTALSLTPEDPLYEATREQFILDYTKCMTDKTALFDGVDTLLTTLEERGLRWGIVTNKAEKLSFPIFRHLNLEQRSAANICGDTAARPKPYADPLLLAAEKAGVLPAHCIYVGDDERDIQAGKAAGMKTIAVTYGYSPTPELIPQWGADIIVDSPDALLATILGMVDKPIQSV</sequence>
<dbReference type="Proteomes" id="UP000477651">
    <property type="component" value="Unassembled WGS sequence"/>
</dbReference>
<dbReference type="GO" id="GO:0008967">
    <property type="term" value="F:phosphoglycolate phosphatase activity"/>
    <property type="evidence" value="ECO:0007669"/>
    <property type="project" value="UniProtKB-EC"/>
</dbReference>
<comment type="caution">
    <text evidence="11">The sequence shown here is derived from an EMBL/GenBank/DDBJ whole genome shotgun (WGS) entry which is preliminary data.</text>
</comment>
<keyword evidence="5" id="KW-0113">Calvin cycle</keyword>
<dbReference type="InterPro" id="IPR006439">
    <property type="entry name" value="HAD-SF_hydro_IA"/>
</dbReference>
<dbReference type="RefSeq" id="WP_163764376.1">
    <property type="nucleotide sequence ID" value="NZ_JAAGYR010000009.1"/>
</dbReference>
<evidence type="ECO:0000256" key="7">
    <source>
        <dbReference type="ARBA" id="ARBA00022801"/>
    </source>
</evidence>
<evidence type="ECO:0000256" key="8">
    <source>
        <dbReference type="ARBA" id="ARBA00022842"/>
    </source>
</evidence>
<dbReference type="PANTHER" id="PTHR43434:SF23">
    <property type="entry name" value="PHOSPHOGLYCOLATE PHOSPHATASE"/>
    <property type="match status" value="1"/>
</dbReference>
<dbReference type="InterPro" id="IPR050155">
    <property type="entry name" value="HAD-like_hydrolase_sf"/>
</dbReference>
<dbReference type="AlphaFoldDB" id="A0A6L9Y7K6"/>
<evidence type="ECO:0000256" key="2">
    <source>
        <dbReference type="ARBA" id="ARBA00004818"/>
    </source>
</evidence>
<dbReference type="InterPro" id="IPR023214">
    <property type="entry name" value="HAD_sf"/>
</dbReference>
<dbReference type="FunFam" id="3.40.50.1000:FF:000022">
    <property type="entry name" value="Phosphoglycolate phosphatase"/>
    <property type="match status" value="1"/>
</dbReference>
<dbReference type="EMBL" id="JAAGYR010000009">
    <property type="protein sequence ID" value="NEN75784.1"/>
    <property type="molecule type" value="Genomic_DNA"/>
</dbReference>
<dbReference type="Gene3D" id="3.40.50.1000">
    <property type="entry name" value="HAD superfamily/HAD-like"/>
    <property type="match status" value="1"/>
</dbReference>
<dbReference type="SFLD" id="SFLDS00003">
    <property type="entry name" value="Haloacid_Dehalogenase"/>
    <property type="match status" value="1"/>
</dbReference>
<evidence type="ECO:0000256" key="6">
    <source>
        <dbReference type="ARBA" id="ARBA00022723"/>
    </source>
</evidence>
<dbReference type="GO" id="GO:0006281">
    <property type="term" value="P:DNA repair"/>
    <property type="evidence" value="ECO:0007669"/>
    <property type="project" value="TreeGrafter"/>
</dbReference>
<dbReference type="GO" id="GO:0046872">
    <property type="term" value="F:metal ion binding"/>
    <property type="evidence" value="ECO:0007669"/>
    <property type="project" value="UniProtKB-KW"/>
</dbReference>
<comment type="catalytic activity">
    <reaction evidence="1">
        <text>2-phosphoglycolate + H2O = glycolate + phosphate</text>
        <dbReference type="Rhea" id="RHEA:14369"/>
        <dbReference type="ChEBI" id="CHEBI:15377"/>
        <dbReference type="ChEBI" id="CHEBI:29805"/>
        <dbReference type="ChEBI" id="CHEBI:43474"/>
        <dbReference type="ChEBI" id="CHEBI:58033"/>
        <dbReference type="EC" id="3.1.3.18"/>
    </reaction>
</comment>
<dbReference type="SFLD" id="SFLDG01129">
    <property type="entry name" value="C1.5:_HAD__Beta-PGM__Phosphata"/>
    <property type="match status" value="1"/>
</dbReference>
<gene>
    <name evidence="11" type="ORF">F9B74_05520</name>
</gene>
<dbReference type="NCBIfam" id="TIGR01549">
    <property type="entry name" value="HAD-SF-IA-v1"/>
    <property type="match status" value="1"/>
</dbReference>
<dbReference type="SFLD" id="SFLDG01135">
    <property type="entry name" value="C1.5.6:_HAD__Beta-PGM__Phospha"/>
    <property type="match status" value="1"/>
</dbReference>
<comment type="pathway">
    <text evidence="2">Organic acid metabolism; glycolate biosynthesis; glycolate from 2-phosphoglycolate: step 1/1.</text>
</comment>
<keyword evidence="7 11" id="KW-0378">Hydrolase</keyword>
<dbReference type="Pfam" id="PF13419">
    <property type="entry name" value="HAD_2"/>
    <property type="match status" value="1"/>
</dbReference>
<dbReference type="InterPro" id="IPR041492">
    <property type="entry name" value="HAD_2"/>
</dbReference>